<organism evidence="1 2">
    <name type="scientific">Avena sativa</name>
    <name type="common">Oat</name>
    <dbReference type="NCBI Taxonomy" id="4498"/>
    <lineage>
        <taxon>Eukaryota</taxon>
        <taxon>Viridiplantae</taxon>
        <taxon>Streptophyta</taxon>
        <taxon>Embryophyta</taxon>
        <taxon>Tracheophyta</taxon>
        <taxon>Spermatophyta</taxon>
        <taxon>Magnoliopsida</taxon>
        <taxon>Liliopsida</taxon>
        <taxon>Poales</taxon>
        <taxon>Poaceae</taxon>
        <taxon>BOP clade</taxon>
        <taxon>Pooideae</taxon>
        <taxon>Poodae</taxon>
        <taxon>Poeae</taxon>
        <taxon>Poeae Chloroplast Group 1 (Aveneae type)</taxon>
        <taxon>Aveninae</taxon>
        <taxon>Avena</taxon>
    </lineage>
</organism>
<protein>
    <submittedName>
        <fullName evidence="1">Uncharacterized protein</fullName>
    </submittedName>
</protein>
<evidence type="ECO:0000313" key="2">
    <source>
        <dbReference type="Proteomes" id="UP001732700"/>
    </source>
</evidence>
<sequence length="396" mass="41442">MATRTLAELRAADADVVYSLYFPDDGRVRAAMAVGCVCLDYLTCSECERILGQSFLSIELAVRKKQRTDPPVPVARVDAGPRQRVEPRTDPPVPVARIDAGPRQRAEPGSHGAGGSDKVAISGKANQLGLGSSHPPSDGIEGSDKVEISGKTDKLGPGSSHPPSDGVQGSDAVAISGKADKLGVEEGFEAAISRMADRLGLAAAVGERAKEIFRKMEEASAWPRVPGRRKNKTKFQSKRPLAYAACLSIACRADGSAVTLRELARAVAEDGGAAGRKDIANLVAHIRGRLGKEDAGQAAGGMAVSISSYLRRFGALVGLREPDLAAALRAARRLEDGVLDLRHSPDTVAAAIVCLALELAGAIRPGVKDVAAATGVSSTVHLVCRKLRCHVDLLFG</sequence>
<dbReference type="Proteomes" id="UP001732700">
    <property type="component" value="Chromosome 1A"/>
</dbReference>
<reference evidence="1" key="2">
    <citation type="submission" date="2025-09" db="UniProtKB">
        <authorList>
            <consortium name="EnsemblPlants"/>
        </authorList>
    </citation>
    <scope>IDENTIFICATION</scope>
</reference>
<accession>A0ACD5TE81</accession>
<proteinExistence type="predicted"/>
<name>A0ACD5TE81_AVESA</name>
<dbReference type="EnsemblPlants" id="AVESA.00010b.r2.1AG0038240.1">
    <property type="protein sequence ID" value="AVESA.00010b.r2.1AG0038240.1.CDS.1"/>
    <property type="gene ID" value="AVESA.00010b.r2.1AG0038240"/>
</dbReference>
<reference evidence="1" key="1">
    <citation type="submission" date="2021-05" db="EMBL/GenBank/DDBJ databases">
        <authorList>
            <person name="Scholz U."/>
            <person name="Mascher M."/>
            <person name="Fiebig A."/>
        </authorList>
    </citation>
    <scope>NUCLEOTIDE SEQUENCE [LARGE SCALE GENOMIC DNA]</scope>
</reference>
<keyword evidence="2" id="KW-1185">Reference proteome</keyword>
<evidence type="ECO:0000313" key="1">
    <source>
        <dbReference type="EnsemblPlants" id="AVESA.00010b.r2.1AG0038240.1.CDS.1"/>
    </source>
</evidence>